<keyword evidence="2" id="KW-1185">Reference proteome</keyword>
<name>A0ACC2EJN5_DIPCM</name>
<dbReference type="EMBL" id="CM055093">
    <property type="protein sequence ID" value="KAJ7566674.1"/>
    <property type="molecule type" value="Genomic_DNA"/>
</dbReference>
<accession>A0ACC2EJN5</accession>
<gene>
    <name evidence="1" type="ORF">O6H91_02G114000</name>
</gene>
<organism evidence="1 2">
    <name type="scientific">Diphasiastrum complanatum</name>
    <name type="common">Issler's clubmoss</name>
    <name type="synonym">Lycopodium complanatum</name>
    <dbReference type="NCBI Taxonomy" id="34168"/>
    <lineage>
        <taxon>Eukaryota</taxon>
        <taxon>Viridiplantae</taxon>
        <taxon>Streptophyta</taxon>
        <taxon>Embryophyta</taxon>
        <taxon>Tracheophyta</taxon>
        <taxon>Lycopodiopsida</taxon>
        <taxon>Lycopodiales</taxon>
        <taxon>Lycopodiaceae</taxon>
        <taxon>Lycopodioideae</taxon>
        <taxon>Diphasiastrum</taxon>
    </lineage>
</organism>
<sequence>MALEPVTYHGKWPFDRILGLQEPASVVFSLLNLLEHILGVVSFLVVVYHKLPIGFWIHGRRICAVPIR</sequence>
<dbReference type="Proteomes" id="UP001162992">
    <property type="component" value="Chromosome 2"/>
</dbReference>
<evidence type="ECO:0000313" key="2">
    <source>
        <dbReference type="Proteomes" id="UP001162992"/>
    </source>
</evidence>
<comment type="caution">
    <text evidence="1">The sequence shown here is derived from an EMBL/GenBank/DDBJ whole genome shotgun (WGS) entry which is preliminary data.</text>
</comment>
<evidence type="ECO:0000313" key="1">
    <source>
        <dbReference type="EMBL" id="KAJ7566674.1"/>
    </source>
</evidence>
<proteinExistence type="predicted"/>
<reference evidence="2" key="1">
    <citation type="journal article" date="2024" name="Proc. Natl. Acad. Sci. U.S.A.">
        <title>Extraordinary preservation of gene collinearity over three hundred million years revealed in homosporous lycophytes.</title>
        <authorList>
            <person name="Li C."/>
            <person name="Wickell D."/>
            <person name="Kuo L.Y."/>
            <person name="Chen X."/>
            <person name="Nie B."/>
            <person name="Liao X."/>
            <person name="Peng D."/>
            <person name="Ji J."/>
            <person name="Jenkins J."/>
            <person name="Williams M."/>
            <person name="Shu S."/>
            <person name="Plott C."/>
            <person name="Barry K."/>
            <person name="Rajasekar S."/>
            <person name="Grimwood J."/>
            <person name="Han X."/>
            <person name="Sun S."/>
            <person name="Hou Z."/>
            <person name="He W."/>
            <person name="Dai G."/>
            <person name="Sun C."/>
            <person name="Schmutz J."/>
            <person name="Leebens-Mack J.H."/>
            <person name="Li F.W."/>
            <person name="Wang L."/>
        </authorList>
    </citation>
    <scope>NUCLEOTIDE SEQUENCE [LARGE SCALE GENOMIC DNA]</scope>
    <source>
        <strain evidence="2">cv. PW_Plant_1</strain>
    </source>
</reference>
<protein>
    <submittedName>
        <fullName evidence="1">Uncharacterized protein</fullName>
    </submittedName>
</protein>